<keyword evidence="13 15" id="KW-0472">Membrane</keyword>
<dbReference type="GO" id="GO:0050661">
    <property type="term" value="F:NADP binding"/>
    <property type="evidence" value="ECO:0007669"/>
    <property type="project" value="InterPro"/>
</dbReference>
<evidence type="ECO:0000256" key="16">
    <source>
        <dbReference type="SAM" id="MobiDB-lite"/>
    </source>
</evidence>
<feature type="transmembrane region" description="Helical" evidence="17">
    <location>
        <begin position="131"/>
        <end position="153"/>
    </location>
</feature>
<evidence type="ECO:0000256" key="4">
    <source>
        <dbReference type="ARBA" id="ARBA00012943"/>
    </source>
</evidence>
<keyword evidence="20" id="KW-1185">Reference proteome</keyword>
<dbReference type="AlphaFoldDB" id="A0A4Y6PLN0"/>
<feature type="transmembrane region" description="Helical" evidence="17">
    <location>
        <begin position="99"/>
        <end position="119"/>
    </location>
</feature>
<dbReference type="Pfam" id="PF02233">
    <property type="entry name" value="PNTB"/>
    <property type="match status" value="1"/>
</dbReference>
<evidence type="ECO:0000256" key="14">
    <source>
        <dbReference type="ARBA" id="ARBA00048202"/>
    </source>
</evidence>
<feature type="transmembrane region" description="Helical" evidence="17">
    <location>
        <begin position="43"/>
        <end position="62"/>
    </location>
</feature>
<evidence type="ECO:0000256" key="15">
    <source>
        <dbReference type="PIRNR" id="PIRNR000204"/>
    </source>
</evidence>
<evidence type="ECO:0000256" key="13">
    <source>
        <dbReference type="ARBA" id="ARBA00023136"/>
    </source>
</evidence>
<evidence type="ECO:0000256" key="12">
    <source>
        <dbReference type="ARBA" id="ARBA00023027"/>
    </source>
</evidence>
<name>A0A4Y6PLN0_PERCE</name>
<dbReference type="PANTHER" id="PTHR44758">
    <property type="entry name" value="NAD(P) TRANSHYDROGENASE SUBUNIT BETA"/>
    <property type="match status" value="1"/>
</dbReference>
<gene>
    <name evidence="19" type="ORF">FIV42_00070</name>
</gene>
<dbReference type="InterPro" id="IPR029035">
    <property type="entry name" value="DHS-like_NAD/FAD-binding_dom"/>
</dbReference>
<keyword evidence="10 15" id="KW-1278">Translocase</keyword>
<comment type="function">
    <text evidence="1 15">The transhydrogenation between NADH and NADP is coupled to respiration and ATP hydrolysis and functions as a proton pump across the membrane.</text>
</comment>
<dbReference type="RefSeq" id="WP_141195687.1">
    <property type="nucleotide sequence ID" value="NZ_CP041186.1"/>
</dbReference>
<proteinExistence type="inferred from homology"/>
<keyword evidence="12 15" id="KW-0520">NAD</keyword>
<keyword evidence="8 17" id="KW-0812">Transmembrane</keyword>
<feature type="transmembrane region" description="Helical" evidence="17">
    <location>
        <begin position="226"/>
        <end position="244"/>
    </location>
</feature>
<evidence type="ECO:0000256" key="11">
    <source>
        <dbReference type="ARBA" id="ARBA00022989"/>
    </source>
</evidence>
<evidence type="ECO:0000256" key="6">
    <source>
        <dbReference type="ARBA" id="ARBA00022475"/>
    </source>
</evidence>
<evidence type="ECO:0000256" key="1">
    <source>
        <dbReference type="ARBA" id="ARBA00003943"/>
    </source>
</evidence>
<accession>A0A5B8Y3X8</accession>
<dbReference type="PIRSF" id="PIRSF000204">
    <property type="entry name" value="PNTB"/>
    <property type="match status" value="1"/>
</dbReference>
<dbReference type="Proteomes" id="UP000315995">
    <property type="component" value="Chromosome"/>
</dbReference>
<sequence length="480" mass="49419">MLQILDIAALVAPESLQTIGYLAAAILFILALAGLSRQETARAGNVAGIAGMALAVVVTLFSRGDLSYALTAGCIVAGGAVGALAAAKVRMTAMPEMVAILNGFGGLGTVFVGFSSYLTEAEYASSAAMNIHLVEVYVGVAIGALTFVGSMVAWGKLAGRWTSAPVLLPARHLLNLVLLAGLIAAAVPVMGAAPGEAVVFLGVNAAISALLGLHLVAAIGGADMPVVVSLLNSYSGWAAAAAGFMLGNDLLIITGALVGSSGAILSHIMAEGMNRSLVNVVFGGFGTSDQKTPGDRGSGSSRGAEAGEARATDADEVAQLLERAERVAIVPGYGMAVARAQHAVSQLTRKLRRAGKEVTFGIHPVAGRMPGHMNVLLAEAEVPYDLVLEMSQINPTFADTDVVLVVGANDIVNPSATDDPTSPIWGMPQMQVWKADTVVVLKRSLSPGYAGVANPLFFRENTRMFFGDAREQLEALGERL</sequence>
<keyword evidence="11 17" id="KW-1133">Transmembrane helix</keyword>
<dbReference type="InterPro" id="IPR012136">
    <property type="entry name" value="NADH_DH_b"/>
</dbReference>
<dbReference type="EMBL" id="CP041186">
    <property type="protein sequence ID" value="QDG49188.1"/>
    <property type="molecule type" value="Genomic_DNA"/>
</dbReference>
<feature type="transmembrane region" description="Helical" evidence="17">
    <location>
        <begin position="173"/>
        <end position="191"/>
    </location>
</feature>
<feature type="domain" description="NADP transhydrogenase beta-like" evidence="18">
    <location>
        <begin position="18"/>
        <end position="476"/>
    </location>
</feature>
<dbReference type="GO" id="GO:0008750">
    <property type="term" value="F:proton-translocating NAD(P)+ transhydrogenase activity"/>
    <property type="evidence" value="ECO:0007669"/>
    <property type="project" value="UniProtKB-EC"/>
</dbReference>
<dbReference type="InterPro" id="IPR034300">
    <property type="entry name" value="PNTB-like"/>
</dbReference>
<reference evidence="19 20" key="1">
    <citation type="submission" date="2019-06" db="EMBL/GenBank/DDBJ databases">
        <title>Persicimonas caeni gen. nov., sp. nov., a predatory bacterium isolated from solar saltern.</title>
        <authorList>
            <person name="Wang S."/>
        </authorList>
    </citation>
    <scope>NUCLEOTIDE SEQUENCE [LARGE SCALE GENOMIC DNA]</scope>
    <source>
        <strain evidence="19 20">YN101</strain>
    </source>
</reference>
<feature type="region of interest" description="Disordered" evidence="16">
    <location>
        <begin position="289"/>
        <end position="310"/>
    </location>
</feature>
<keyword evidence="6 15" id="KW-1003">Cell membrane</keyword>
<dbReference type="FunFam" id="3.40.50.1220:FF:000002">
    <property type="entry name" value="NAD(P) transhydrogenase subunit beta"/>
    <property type="match status" value="1"/>
</dbReference>
<dbReference type="Gene3D" id="3.40.50.1220">
    <property type="entry name" value="TPP-binding domain"/>
    <property type="match status" value="1"/>
</dbReference>
<evidence type="ECO:0000256" key="17">
    <source>
        <dbReference type="SAM" id="Phobius"/>
    </source>
</evidence>
<evidence type="ECO:0000256" key="5">
    <source>
        <dbReference type="ARBA" id="ARBA00014581"/>
    </source>
</evidence>
<protein>
    <recommendedName>
        <fullName evidence="5 15">NAD(P) transhydrogenase subunit beta</fullName>
        <ecNumber evidence="4 15">7.1.1.1</ecNumber>
    </recommendedName>
    <alternativeName>
        <fullName evidence="15">Nicotinamide nucleotide transhydrogenase subunit beta</fullName>
    </alternativeName>
</protein>
<dbReference type="OrthoDB" id="9763786at2"/>
<evidence type="ECO:0000313" key="19">
    <source>
        <dbReference type="EMBL" id="QDG49188.1"/>
    </source>
</evidence>
<accession>A0A4Y6PLN0</accession>
<dbReference type="EC" id="7.1.1.1" evidence="4 15"/>
<evidence type="ECO:0000256" key="10">
    <source>
        <dbReference type="ARBA" id="ARBA00022967"/>
    </source>
</evidence>
<dbReference type="PANTHER" id="PTHR44758:SF1">
    <property type="entry name" value="NAD(P) TRANSHYDROGENASE SUBUNIT BETA"/>
    <property type="match status" value="1"/>
</dbReference>
<evidence type="ECO:0000256" key="8">
    <source>
        <dbReference type="ARBA" id="ARBA00022692"/>
    </source>
</evidence>
<evidence type="ECO:0000256" key="7">
    <source>
        <dbReference type="ARBA" id="ARBA00022519"/>
    </source>
</evidence>
<comment type="similarity">
    <text evidence="3 15">Belongs to the PNT beta subunit family.</text>
</comment>
<evidence type="ECO:0000256" key="9">
    <source>
        <dbReference type="ARBA" id="ARBA00022857"/>
    </source>
</evidence>
<feature type="transmembrane region" description="Helical" evidence="17">
    <location>
        <begin position="19"/>
        <end position="36"/>
    </location>
</feature>
<organism evidence="19 20">
    <name type="scientific">Persicimonas caeni</name>
    <dbReference type="NCBI Taxonomy" id="2292766"/>
    <lineage>
        <taxon>Bacteria</taxon>
        <taxon>Deltaproteobacteria</taxon>
        <taxon>Bradymonadales</taxon>
        <taxon>Bradymonadaceae</taxon>
        <taxon>Persicimonas</taxon>
    </lineage>
</organism>
<evidence type="ECO:0000313" key="20">
    <source>
        <dbReference type="Proteomes" id="UP000315995"/>
    </source>
</evidence>
<comment type="catalytic activity">
    <reaction evidence="14 15">
        <text>NAD(+) + NADPH + H(+)(in) = NADH + NADP(+) + H(+)(out)</text>
        <dbReference type="Rhea" id="RHEA:47992"/>
        <dbReference type="ChEBI" id="CHEBI:15378"/>
        <dbReference type="ChEBI" id="CHEBI:57540"/>
        <dbReference type="ChEBI" id="CHEBI:57783"/>
        <dbReference type="ChEBI" id="CHEBI:57945"/>
        <dbReference type="ChEBI" id="CHEBI:58349"/>
        <dbReference type="EC" id="7.1.1.1"/>
    </reaction>
</comment>
<keyword evidence="7 15" id="KW-0997">Cell inner membrane</keyword>
<feature type="transmembrane region" description="Helical" evidence="17">
    <location>
        <begin position="68"/>
        <end position="87"/>
    </location>
</feature>
<dbReference type="GO" id="GO:0005886">
    <property type="term" value="C:plasma membrane"/>
    <property type="evidence" value="ECO:0007669"/>
    <property type="project" value="UniProtKB-SubCell"/>
</dbReference>
<evidence type="ECO:0000256" key="3">
    <source>
        <dbReference type="ARBA" id="ARBA00007919"/>
    </source>
</evidence>
<feature type="transmembrane region" description="Helical" evidence="17">
    <location>
        <begin position="197"/>
        <end position="219"/>
    </location>
</feature>
<dbReference type="SUPFAM" id="SSF52467">
    <property type="entry name" value="DHS-like NAD/FAD-binding domain"/>
    <property type="match status" value="1"/>
</dbReference>
<comment type="subcellular location">
    <subcellularLocation>
        <location evidence="2">Cell inner membrane</location>
        <topology evidence="2">Multi-pass membrane protein</topology>
    </subcellularLocation>
</comment>
<evidence type="ECO:0000259" key="18">
    <source>
        <dbReference type="Pfam" id="PF02233"/>
    </source>
</evidence>
<keyword evidence="9 15" id="KW-0521">NADP</keyword>
<evidence type="ECO:0000256" key="2">
    <source>
        <dbReference type="ARBA" id="ARBA00004429"/>
    </source>
</evidence>